<dbReference type="AlphaFoldDB" id="A0A0K2VF97"/>
<protein>
    <submittedName>
        <fullName evidence="1">Uncharacterized protein</fullName>
    </submittedName>
</protein>
<dbReference type="EMBL" id="HACA01031778">
    <property type="protein sequence ID" value="CDW49139.1"/>
    <property type="molecule type" value="Transcribed_RNA"/>
</dbReference>
<name>A0A0K2VF97_LEPSM</name>
<accession>A0A0K2VF97</accession>
<evidence type="ECO:0000313" key="1">
    <source>
        <dbReference type="EMBL" id="CDW49139.1"/>
    </source>
</evidence>
<proteinExistence type="predicted"/>
<organism evidence="1">
    <name type="scientific">Lepeophtheirus salmonis</name>
    <name type="common">Salmon louse</name>
    <name type="synonym">Caligus salmonis</name>
    <dbReference type="NCBI Taxonomy" id="72036"/>
    <lineage>
        <taxon>Eukaryota</taxon>
        <taxon>Metazoa</taxon>
        <taxon>Ecdysozoa</taxon>
        <taxon>Arthropoda</taxon>
        <taxon>Crustacea</taxon>
        <taxon>Multicrustacea</taxon>
        <taxon>Hexanauplia</taxon>
        <taxon>Copepoda</taxon>
        <taxon>Siphonostomatoida</taxon>
        <taxon>Caligidae</taxon>
        <taxon>Lepeophtheirus</taxon>
    </lineage>
</organism>
<reference evidence="1" key="1">
    <citation type="submission" date="2014-05" db="EMBL/GenBank/DDBJ databases">
        <authorList>
            <person name="Chronopoulou M."/>
        </authorList>
    </citation>
    <scope>NUCLEOTIDE SEQUENCE</scope>
    <source>
        <tissue evidence="1">Whole organism</tissue>
    </source>
</reference>
<sequence length="28" mass="3314">MIEHIQGRPQDYIYIQKSTAINKKVKNP</sequence>